<comment type="caution">
    <text evidence="12">The sequence shown here is derived from an EMBL/GenBank/DDBJ whole genome shotgun (WGS) entry which is preliminary data.</text>
</comment>
<dbReference type="GO" id="GO:0008270">
    <property type="term" value="F:zinc ion binding"/>
    <property type="evidence" value="ECO:0007669"/>
    <property type="project" value="UniProtKB-KW"/>
</dbReference>
<dbReference type="InterPro" id="IPR010402">
    <property type="entry name" value="CCT_domain"/>
</dbReference>
<dbReference type="GO" id="GO:0005634">
    <property type="term" value="C:nucleus"/>
    <property type="evidence" value="ECO:0007669"/>
    <property type="project" value="UniProtKB-SubCell"/>
</dbReference>
<organism evidence="12 13">
    <name type="scientific">Cuscuta europaea</name>
    <name type="common">European dodder</name>
    <dbReference type="NCBI Taxonomy" id="41803"/>
    <lineage>
        <taxon>Eukaryota</taxon>
        <taxon>Viridiplantae</taxon>
        <taxon>Streptophyta</taxon>
        <taxon>Embryophyta</taxon>
        <taxon>Tracheophyta</taxon>
        <taxon>Spermatophyta</taxon>
        <taxon>Magnoliopsida</taxon>
        <taxon>eudicotyledons</taxon>
        <taxon>Gunneridae</taxon>
        <taxon>Pentapetalae</taxon>
        <taxon>asterids</taxon>
        <taxon>lamiids</taxon>
        <taxon>Solanales</taxon>
        <taxon>Convolvulaceae</taxon>
        <taxon>Cuscuteae</taxon>
        <taxon>Cuscuta</taxon>
        <taxon>Cuscuta subgen. Cuscuta</taxon>
    </lineage>
</organism>
<evidence type="ECO:0000256" key="1">
    <source>
        <dbReference type="ARBA" id="ARBA00004123"/>
    </source>
</evidence>
<evidence type="ECO:0000256" key="6">
    <source>
        <dbReference type="ARBA" id="ARBA00022833"/>
    </source>
</evidence>
<keyword evidence="3" id="KW-0479">Metal-binding</keyword>
<evidence type="ECO:0000313" key="13">
    <source>
        <dbReference type="Proteomes" id="UP001152484"/>
    </source>
</evidence>
<evidence type="ECO:0000259" key="10">
    <source>
        <dbReference type="PROSITE" id="PS50119"/>
    </source>
</evidence>
<evidence type="ECO:0000256" key="4">
    <source>
        <dbReference type="ARBA" id="ARBA00022737"/>
    </source>
</evidence>
<dbReference type="Pfam" id="PF06203">
    <property type="entry name" value="CCT"/>
    <property type="match status" value="1"/>
</dbReference>
<dbReference type="AlphaFoldDB" id="A0A9P0YQY0"/>
<dbReference type="InterPro" id="IPR049808">
    <property type="entry name" value="CONSTANS-like_Bbox1"/>
</dbReference>
<comment type="subcellular location">
    <subcellularLocation>
        <location evidence="1 9">Nucleus</location>
    </subcellularLocation>
</comment>
<dbReference type="GO" id="GO:0006355">
    <property type="term" value="P:regulation of DNA-templated transcription"/>
    <property type="evidence" value="ECO:0007669"/>
    <property type="project" value="UniProtKB-ARBA"/>
</dbReference>
<dbReference type="PANTHER" id="PTHR31717">
    <property type="entry name" value="ZINC FINGER PROTEIN CONSTANS-LIKE 10"/>
    <property type="match status" value="1"/>
</dbReference>
<feature type="domain" description="B box-type" evidence="10">
    <location>
        <begin position="1"/>
        <end position="47"/>
    </location>
</feature>
<keyword evidence="13" id="KW-1185">Reference proteome</keyword>
<dbReference type="CDD" id="cd19821">
    <property type="entry name" value="Bbox1_BBX-like"/>
    <property type="match status" value="1"/>
</dbReference>
<keyword evidence="6" id="KW-0862">Zinc</keyword>
<evidence type="ECO:0000256" key="3">
    <source>
        <dbReference type="ARBA" id="ARBA00022723"/>
    </source>
</evidence>
<accession>A0A9P0YQY0</accession>
<dbReference type="PROSITE" id="PS50119">
    <property type="entry name" value="ZF_BBOX"/>
    <property type="match status" value="2"/>
</dbReference>
<dbReference type="InterPro" id="IPR000315">
    <property type="entry name" value="Znf_B-box"/>
</dbReference>
<reference evidence="12" key="1">
    <citation type="submission" date="2022-07" db="EMBL/GenBank/DDBJ databases">
        <authorList>
            <person name="Macas J."/>
            <person name="Novak P."/>
            <person name="Neumann P."/>
        </authorList>
    </citation>
    <scope>NUCLEOTIDE SEQUENCE</scope>
</reference>
<dbReference type="SMART" id="SM00336">
    <property type="entry name" value="BBOX"/>
    <property type="match status" value="1"/>
</dbReference>
<evidence type="ECO:0000313" key="12">
    <source>
        <dbReference type="EMBL" id="CAH9072359.1"/>
    </source>
</evidence>
<comment type="similarity">
    <text evidence="2">Belongs to the CONSTANS family.</text>
</comment>
<keyword evidence="4" id="KW-0677">Repeat</keyword>
<keyword evidence="7 9" id="KW-0539">Nucleus</keyword>
<dbReference type="OrthoDB" id="153872at2759"/>
<gene>
    <name evidence="12" type="ORF">CEURO_LOCUS4316</name>
</gene>
<evidence type="ECO:0000256" key="8">
    <source>
        <dbReference type="PROSITE-ProRule" id="PRU00024"/>
    </source>
</evidence>
<dbReference type="EMBL" id="CAMAPE010000008">
    <property type="protein sequence ID" value="CAH9072359.1"/>
    <property type="molecule type" value="Genomic_DNA"/>
</dbReference>
<feature type="domain" description="CCT" evidence="11">
    <location>
        <begin position="419"/>
        <end position="461"/>
    </location>
</feature>
<evidence type="ECO:0000259" key="11">
    <source>
        <dbReference type="PROSITE" id="PS51017"/>
    </source>
</evidence>
<evidence type="ECO:0000256" key="5">
    <source>
        <dbReference type="ARBA" id="ARBA00022771"/>
    </source>
</evidence>
<sequence length="472" mass="51325">MEPLCEYCGVVRAVVYCRSDSARLCLHCDGCVHSVNGLARRHQRSLVCDRCNSEPATIRCMDDDICICASCDWGCSAQGHRCKGLFPYTGCPSPADFTTMWSSVLESLPDDHQHNNNNTNDNYIAIPTTITTNNNNNNNNIGIDNNNVNSASCLATELNNSNGNSNQGFVASRLNELATCLKFDPAQPWVDPSQPHHDTGSFTTFGSRDEMPFTAGGAVESKSLNKGCDNSRTTLGLSEGCGICQSVRGHTEEDVVPLSFNGYDEMFSQCQPRFNGDDGGLAACLQAMDNTFSGTESSSHLTSSSGKPLERRMSLDSLHNMGGASITNMLPNMGVIPRMNTNCGILMNPNCIKNNIGLVGFPPPTGQVLSGGGMSMALSNVTGDSCVADYQDCGLSPALLNAEPKWESNFEVTCSPQARDKAKMRYNEKKKTRTFGKQIRYASRKARADTRKRVKGRFVKAGEEFDFDPQKQ</sequence>
<evidence type="ECO:0000256" key="7">
    <source>
        <dbReference type="ARBA" id="ARBA00023242"/>
    </source>
</evidence>
<evidence type="ECO:0000256" key="9">
    <source>
        <dbReference type="PROSITE-ProRule" id="PRU00357"/>
    </source>
</evidence>
<name>A0A9P0YQY0_CUSEU</name>
<keyword evidence="5 8" id="KW-0863">Zinc-finger</keyword>
<protein>
    <submittedName>
        <fullName evidence="12">Uncharacterized protein</fullName>
    </submittedName>
</protein>
<feature type="domain" description="B box-type" evidence="10">
    <location>
        <begin position="43"/>
        <end position="71"/>
    </location>
</feature>
<proteinExistence type="inferred from homology"/>
<dbReference type="Proteomes" id="UP001152484">
    <property type="component" value="Unassembled WGS sequence"/>
</dbReference>
<dbReference type="PROSITE" id="PS51017">
    <property type="entry name" value="CCT"/>
    <property type="match status" value="1"/>
</dbReference>
<evidence type="ECO:0000256" key="2">
    <source>
        <dbReference type="ARBA" id="ARBA00010024"/>
    </source>
</evidence>
<dbReference type="PANTHER" id="PTHR31717:SF46">
    <property type="entry name" value="CCT MOTIF FAMILY PROTEIN-RELATED"/>
    <property type="match status" value="1"/>
</dbReference>